<evidence type="ECO:0000313" key="1">
    <source>
        <dbReference type="EMBL" id="CRO33746.1"/>
    </source>
</evidence>
<accession>A0A1S1C4T7</accession>
<sequence>MKRDWGLIRDLLEHLESLGFGQHWEARELPGHCREAVAYHLQLLNQAQLLCGSVQHSWTGQEQWVVHHLTLAGHDLLDRLRQESAAAAVPVRKSA</sequence>
<dbReference type="Proteomes" id="UP000284767">
    <property type="component" value="Unassembled WGS sequence"/>
</dbReference>
<evidence type="ECO:0000313" key="5">
    <source>
        <dbReference type="EMBL" id="RPM13440.1"/>
    </source>
</evidence>
<reference evidence="2 9" key="6">
    <citation type="submission" date="2019-11" db="EMBL/GenBank/DDBJ databases">
        <title>Genomes of ocular Pseudomonas aeruginosa isolates.</title>
        <authorList>
            <person name="Khan M."/>
            <person name="Rice S.A."/>
            <person name="Willcox M.D.P."/>
            <person name="Stapleton F."/>
        </authorList>
    </citation>
    <scope>NUCLEOTIDE SEQUENCE [LARGE SCALE GENOMIC DNA]</scope>
    <source>
        <strain evidence="2 9">PA221</strain>
    </source>
</reference>
<reference evidence="1" key="1">
    <citation type="submission" date="2015-06" db="EMBL/GenBank/DDBJ databases">
        <authorList>
            <person name="Radhakrishnan R."/>
            <person name="Underwood A."/>
            <person name="Al-Shahib A."/>
        </authorList>
    </citation>
    <scope>NUCLEOTIDE SEQUENCE</scope>
    <source>
        <strain evidence="1">P19_London_7_VIM_2_05_10</strain>
    </source>
</reference>
<dbReference type="Proteomes" id="UP000194857">
    <property type="component" value="Unassembled WGS sequence"/>
</dbReference>
<evidence type="ECO:0000313" key="9">
    <source>
        <dbReference type="Proteomes" id="UP000433532"/>
    </source>
</evidence>
<dbReference type="Proteomes" id="UP000644192">
    <property type="component" value="Unassembled WGS sequence"/>
</dbReference>
<dbReference type="EMBL" id="WOAD01000018">
    <property type="protein sequence ID" value="MUI37310.1"/>
    <property type="molecule type" value="Genomic_DNA"/>
</dbReference>
<dbReference type="OMA" id="QWVAHHL"/>
<dbReference type="EMBL" id="NSNE01000010">
    <property type="protein sequence ID" value="RPM13440.1"/>
    <property type="molecule type" value="Genomic_DNA"/>
</dbReference>
<reference evidence="3" key="7">
    <citation type="submission" date="2020-01" db="EMBL/GenBank/DDBJ databases">
        <title>Bacteria Cultured from War Wounds Associated with the Conflict in Eastern Ukraine.</title>
        <authorList>
            <person name="Snesrud E."/>
            <person name="Galac M.R."/>
            <person name="Mc Gann P."/>
            <person name="Valentine K."/>
            <person name="Viacheslav K."/>
        </authorList>
    </citation>
    <scope>NUCLEOTIDE SEQUENCE</scope>
    <source>
        <strain evidence="3">VNMU148</strain>
    </source>
</reference>
<dbReference type="EMBL" id="WXZT01000016">
    <property type="protein sequence ID" value="MZZ15177.1"/>
    <property type="molecule type" value="Genomic_DNA"/>
</dbReference>
<proteinExistence type="predicted"/>
<protein>
    <submittedName>
        <fullName evidence="2">DUF2513 domain-containing protein</fullName>
    </submittedName>
</protein>
<accession>A0A072ZNB1</accession>
<organism evidence="4 7">
    <name type="scientific">Pseudomonas aeruginosa</name>
    <dbReference type="NCBI Taxonomy" id="287"/>
    <lineage>
        <taxon>Bacteria</taxon>
        <taxon>Pseudomonadati</taxon>
        <taxon>Pseudomonadota</taxon>
        <taxon>Gammaproteobacteria</taxon>
        <taxon>Pseudomonadales</taxon>
        <taxon>Pseudomonadaceae</taxon>
        <taxon>Pseudomonas</taxon>
    </lineage>
</organism>
<dbReference type="InterPro" id="IPR019650">
    <property type="entry name" value="DUF2513"/>
</dbReference>
<dbReference type="SMR" id="A0A072ZNB1"/>
<evidence type="ECO:0000313" key="2">
    <source>
        <dbReference type="EMBL" id="MUI37310.1"/>
    </source>
</evidence>
<reference evidence="6" key="2">
    <citation type="submission" date="2015-06" db="EMBL/GenBank/DDBJ databases">
        <authorList>
            <person name="Radhakrishnan Rajesh"/>
            <person name="Underwood Anthony"/>
            <person name="Al-Shahib Ali"/>
        </authorList>
    </citation>
    <scope>NUCLEOTIDE SEQUENCE [LARGE SCALE GENOMIC DNA]</scope>
    <source>
        <strain evidence="6">P19_London_7_VIM_2_05_10</strain>
    </source>
</reference>
<dbReference type="EMBL" id="NFFZ01000015">
    <property type="protein sequence ID" value="OTI57937.1"/>
    <property type="molecule type" value="Genomic_DNA"/>
</dbReference>
<reference evidence="5 8" key="5">
    <citation type="submission" date="2019-01" db="EMBL/GenBank/DDBJ databases">
        <title>The Pseudomonas aeruginosa pan-genome provides new insights on its population structure, horizontal gene transfer and pathogenicity.</title>
        <authorList>
            <person name="Freschi L."/>
            <person name="Vincent A.T."/>
            <person name="Jeukens J."/>
            <person name="Emond-Rheault J.-G."/>
            <person name="Kukavica-Ibrulj I."/>
            <person name="Dupont M.-J."/>
            <person name="Charette S.J."/>
            <person name="Boyle B."/>
            <person name="Levesque R.C."/>
        </authorList>
    </citation>
    <scope>NUCLEOTIDE SEQUENCE [LARGE SCALE GENOMIC DNA]</scope>
    <source>
        <strain evidence="5 8">PA-W36</strain>
    </source>
</reference>
<dbReference type="Pfam" id="PF10711">
    <property type="entry name" value="DUF2513"/>
    <property type="match status" value="1"/>
</dbReference>
<dbReference type="Proteomes" id="UP000045039">
    <property type="component" value="Unassembled WGS sequence"/>
</dbReference>
<dbReference type="RefSeq" id="WP_003100808.1">
    <property type="nucleotide sequence ID" value="NZ_AP014651.1"/>
</dbReference>
<dbReference type="EMBL" id="CVVU01000066">
    <property type="protein sequence ID" value="CRO33746.1"/>
    <property type="molecule type" value="Genomic_DNA"/>
</dbReference>
<dbReference type="Proteomes" id="UP000433532">
    <property type="component" value="Unassembled WGS sequence"/>
</dbReference>
<evidence type="ECO:0000313" key="4">
    <source>
        <dbReference type="EMBL" id="OTI57937.1"/>
    </source>
</evidence>
<evidence type="ECO:0000313" key="7">
    <source>
        <dbReference type="Proteomes" id="UP000194857"/>
    </source>
</evidence>
<comment type="caution">
    <text evidence="4">The sequence shown here is derived from an EMBL/GenBank/DDBJ whole genome shotgun (WGS) entry which is preliminary data.</text>
</comment>
<gene>
    <name evidence="4" type="ORF">CAZ10_25025</name>
    <name evidence="2" type="ORF">GNQ48_20080</name>
    <name evidence="3" type="ORF">GUL26_23260</name>
    <name evidence="5" type="ORF">IPC1295_17735</name>
    <name evidence="1" type="ORF">PAERUG_P19_London_7_VIM_2_05_10_01390</name>
</gene>
<reference evidence="4 7" key="3">
    <citation type="submission" date="2017-05" db="EMBL/GenBank/DDBJ databases">
        <authorList>
            <person name="Song R."/>
            <person name="Chenine A.L."/>
            <person name="Ruprecht R.M."/>
        </authorList>
    </citation>
    <scope>NUCLEOTIDE SEQUENCE [LARGE SCALE GENOMIC DNA]</scope>
    <source>
        <strain evidence="4 7">S567_C10_BS</strain>
    </source>
</reference>
<name>A0A072ZNB1_PSEAI</name>
<evidence type="ECO:0000313" key="6">
    <source>
        <dbReference type="Proteomes" id="UP000045039"/>
    </source>
</evidence>
<evidence type="ECO:0000313" key="8">
    <source>
        <dbReference type="Proteomes" id="UP000284767"/>
    </source>
</evidence>
<reference evidence="5 8" key="4">
    <citation type="submission" date="2017-08" db="EMBL/GenBank/DDBJ databases">
        <authorList>
            <person name="Feschi L."/>
            <person name="Jeukens J."/>
            <person name="Emond-Rheault J.-G."/>
            <person name="Kukavica-Ibrulj I."/>
            <person name="Boyle B."/>
            <person name="Levesque R.C."/>
        </authorList>
    </citation>
    <scope>NUCLEOTIDE SEQUENCE [LARGE SCALE GENOMIC DNA]</scope>
    <source>
        <strain evidence="5 8">PA-W36</strain>
    </source>
</reference>
<evidence type="ECO:0000313" key="3">
    <source>
        <dbReference type="EMBL" id="MZZ15177.1"/>
    </source>
</evidence>
<dbReference type="AlphaFoldDB" id="A0A072ZNB1"/>